<comment type="similarity">
    <text evidence="1">Belongs to the AHA1 family.</text>
</comment>
<evidence type="ECO:0000259" key="2">
    <source>
        <dbReference type="Pfam" id="PF08327"/>
    </source>
</evidence>
<dbReference type="Proteomes" id="UP000479114">
    <property type="component" value="Chromosome"/>
</dbReference>
<dbReference type="AlphaFoldDB" id="A0A6C0P2I6"/>
<gene>
    <name evidence="3" type="ORF">GZH47_19215</name>
</gene>
<organism evidence="3 4">
    <name type="scientific">Paenibacillus rhizovicinus</name>
    <dbReference type="NCBI Taxonomy" id="2704463"/>
    <lineage>
        <taxon>Bacteria</taxon>
        <taxon>Bacillati</taxon>
        <taxon>Bacillota</taxon>
        <taxon>Bacilli</taxon>
        <taxon>Bacillales</taxon>
        <taxon>Paenibacillaceae</taxon>
        <taxon>Paenibacillus</taxon>
    </lineage>
</organism>
<dbReference type="Gene3D" id="3.30.530.20">
    <property type="match status" value="1"/>
</dbReference>
<dbReference type="CDD" id="cd07814">
    <property type="entry name" value="SRPBCC_CalC_Aha1-like"/>
    <property type="match status" value="1"/>
</dbReference>
<proteinExistence type="inferred from homology"/>
<protein>
    <submittedName>
        <fullName evidence="3">SRPBCC domain-containing protein</fullName>
    </submittedName>
</protein>
<dbReference type="InterPro" id="IPR013538">
    <property type="entry name" value="ASHA1/2-like_C"/>
</dbReference>
<evidence type="ECO:0000313" key="3">
    <source>
        <dbReference type="EMBL" id="QHW32724.1"/>
    </source>
</evidence>
<dbReference type="InterPro" id="IPR023393">
    <property type="entry name" value="START-like_dom_sf"/>
</dbReference>
<sequence length="195" mass="22145">MAYNPNQSFEFTHIFDAPREQVFKTWTELGHFAKWWGPKGAMLEVVRMDARSGGEFLGFQTSPDGKLVMWRKFAYLEVVEPEKVAYIQSFSDERGNTVRAPFRSSWPLEIMNSITFKDDEGKTVLKLTGYPVNASAEEQESYNAMAPMLQQDLEGAFDKLADYLVSLPLFLKKGKRQPWTFFQSGAAAFSDGARG</sequence>
<dbReference type="SUPFAM" id="SSF55961">
    <property type="entry name" value="Bet v1-like"/>
    <property type="match status" value="1"/>
</dbReference>
<dbReference type="RefSeq" id="WP_162642561.1">
    <property type="nucleotide sequence ID" value="NZ_CP048286.1"/>
</dbReference>
<dbReference type="KEGG" id="prz:GZH47_19215"/>
<name>A0A6C0P2I6_9BACL</name>
<dbReference type="EMBL" id="CP048286">
    <property type="protein sequence ID" value="QHW32724.1"/>
    <property type="molecule type" value="Genomic_DNA"/>
</dbReference>
<accession>A0A6C0P2I6</accession>
<feature type="domain" description="Activator of Hsp90 ATPase homologue 1/2-like C-terminal" evidence="2">
    <location>
        <begin position="16"/>
        <end position="164"/>
    </location>
</feature>
<dbReference type="Pfam" id="PF08327">
    <property type="entry name" value="AHSA1"/>
    <property type="match status" value="1"/>
</dbReference>
<reference evidence="3 4" key="1">
    <citation type="submission" date="2020-02" db="EMBL/GenBank/DDBJ databases">
        <title>Paenibacillus sp. nov., isolated from rhizosphere soil of tomato.</title>
        <authorList>
            <person name="Weon H.-Y."/>
            <person name="Lee S.A."/>
        </authorList>
    </citation>
    <scope>NUCLEOTIDE SEQUENCE [LARGE SCALE GENOMIC DNA]</scope>
    <source>
        <strain evidence="3 4">14171R-81</strain>
    </source>
</reference>
<evidence type="ECO:0000313" key="4">
    <source>
        <dbReference type="Proteomes" id="UP000479114"/>
    </source>
</evidence>
<evidence type="ECO:0000256" key="1">
    <source>
        <dbReference type="ARBA" id="ARBA00006817"/>
    </source>
</evidence>
<keyword evidence="4" id="KW-1185">Reference proteome</keyword>